<comment type="subcellular location">
    <subcellularLocation>
        <location evidence="1">Plastid</location>
        <location evidence="1">Chloroplast</location>
    </subcellularLocation>
</comment>
<dbReference type="PROSITE" id="PS00194">
    <property type="entry name" value="THIOREDOXIN_1"/>
    <property type="match status" value="1"/>
</dbReference>
<accession>A0A7I8KRC2</accession>
<dbReference type="InterPro" id="IPR017937">
    <property type="entry name" value="Thioredoxin_CS"/>
</dbReference>
<dbReference type="Gene3D" id="3.40.30.10">
    <property type="entry name" value="Glutaredoxin"/>
    <property type="match status" value="1"/>
</dbReference>
<dbReference type="AlphaFoldDB" id="A0A7I8KRC2"/>
<protein>
    <recommendedName>
        <fullName evidence="10">Thioredoxin domain-containing protein</fullName>
    </recommendedName>
</protein>
<evidence type="ECO:0000259" key="10">
    <source>
        <dbReference type="PROSITE" id="PS51352"/>
    </source>
</evidence>
<dbReference type="Proteomes" id="UP000663760">
    <property type="component" value="Chromosome 8"/>
</dbReference>
<dbReference type="SUPFAM" id="SSF52833">
    <property type="entry name" value="Thioredoxin-like"/>
    <property type="match status" value="1"/>
</dbReference>
<dbReference type="Pfam" id="PF00085">
    <property type="entry name" value="Thioredoxin"/>
    <property type="match status" value="1"/>
</dbReference>
<sequence length="187" mass="20208">MALETCFQVSTVAHSTTAAAAARNCIAHPHKLSLPASRARRSAAFSLSPSLRISGYRSTVLAPRRGRGGRVVCQSNNAVAEVLEVTEGTWDDLVINNNKLVLVDFWAPWCGPCRMIEPVISELAKEYAGQIVCVKLNTDVCPNLANQFGIRSIPTVLLFKGGERKESVIGAVPKLTLSAAIDKYLLM</sequence>
<proteinExistence type="inferred from homology"/>
<dbReference type="InterPro" id="IPR036249">
    <property type="entry name" value="Thioredoxin-like_sf"/>
</dbReference>
<evidence type="ECO:0000256" key="9">
    <source>
        <dbReference type="ARBA" id="ARBA00038056"/>
    </source>
</evidence>
<evidence type="ECO:0000256" key="1">
    <source>
        <dbReference type="ARBA" id="ARBA00004229"/>
    </source>
</evidence>
<evidence type="ECO:0000313" key="12">
    <source>
        <dbReference type="Proteomes" id="UP000663760"/>
    </source>
</evidence>
<evidence type="ECO:0000256" key="5">
    <source>
        <dbReference type="ARBA" id="ARBA00022946"/>
    </source>
</evidence>
<keyword evidence="5" id="KW-0809">Transit peptide</keyword>
<keyword evidence="3" id="KW-0150">Chloroplast</keyword>
<dbReference type="PANTHER" id="PTHR45663:SF42">
    <property type="entry name" value="THIOREDOXIN M5, CHLOROPLASTIC"/>
    <property type="match status" value="1"/>
</dbReference>
<dbReference type="PANTHER" id="PTHR45663">
    <property type="entry name" value="GEO12009P1"/>
    <property type="match status" value="1"/>
</dbReference>
<keyword evidence="2" id="KW-0813">Transport</keyword>
<keyword evidence="6" id="KW-0249">Electron transport</keyword>
<feature type="domain" description="Thioredoxin" evidence="10">
    <location>
        <begin position="72"/>
        <end position="186"/>
    </location>
</feature>
<keyword evidence="12" id="KW-1185">Reference proteome</keyword>
<evidence type="ECO:0000256" key="3">
    <source>
        <dbReference type="ARBA" id="ARBA00022528"/>
    </source>
</evidence>
<dbReference type="CDD" id="cd02947">
    <property type="entry name" value="TRX_family"/>
    <property type="match status" value="1"/>
</dbReference>
<keyword evidence="8" id="KW-0676">Redox-active center</keyword>
<dbReference type="FunFam" id="3.40.30.10:FF:000001">
    <property type="entry name" value="Thioredoxin"/>
    <property type="match status" value="1"/>
</dbReference>
<organism evidence="11 12">
    <name type="scientific">Spirodela intermedia</name>
    <name type="common">Intermediate duckweed</name>
    <dbReference type="NCBI Taxonomy" id="51605"/>
    <lineage>
        <taxon>Eukaryota</taxon>
        <taxon>Viridiplantae</taxon>
        <taxon>Streptophyta</taxon>
        <taxon>Embryophyta</taxon>
        <taxon>Tracheophyta</taxon>
        <taxon>Spermatophyta</taxon>
        <taxon>Magnoliopsida</taxon>
        <taxon>Liliopsida</taxon>
        <taxon>Araceae</taxon>
        <taxon>Lemnoideae</taxon>
        <taxon>Spirodela</taxon>
    </lineage>
</organism>
<evidence type="ECO:0000256" key="2">
    <source>
        <dbReference type="ARBA" id="ARBA00022448"/>
    </source>
</evidence>
<keyword evidence="7" id="KW-1015">Disulfide bond</keyword>
<dbReference type="InterPro" id="IPR005746">
    <property type="entry name" value="Thioredoxin"/>
</dbReference>
<name>A0A7I8KRC2_SPIIN</name>
<evidence type="ECO:0000256" key="8">
    <source>
        <dbReference type="ARBA" id="ARBA00023284"/>
    </source>
</evidence>
<comment type="similarity">
    <text evidence="9">Belongs to the thioredoxin family. Plant M-type subfamily.</text>
</comment>
<dbReference type="InterPro" id="IPR013766">
    <property type="entry name" value="Thioredoxin_domain"/>
</dbReference>
<reference evidence="11" key="1">
    <citation type="submission" date="2020-02" db="EMBL/GenBank/DDBJ databases">
        <authorList>
            <person name="Scholz U."/>
            <person name="Mascher M."/>
            <person name="Fiebig A."/>
        </authorList>
    </citation>
    <scope>NUCLEOTIDE SEQUENCE</scope>
</reference>
<dbReference type="GO" id="GO:0009507">
    <property type="term" value="C:chloroplast"/>
    <property type="evidence" value="ECO:0007669"/>
    <property type="project" value="UniProtKB-SubCell"/>
</dbReference>
<gene>
    <name evidence="11" type="ORF">SI8410_08011048</name>
</gene>
<dbReference type="EMBL" id="LR746271">
    <property type="protein sequence ID" value="CAA7400370.1"/>
    <property type="molecule type" value="Genomic_DNA"/>
</dbReference>
<evidence type="ECO:0000256" key="7">
    <source>
        <dbReference type="ARBA" id="ARBA00023157"/>
    </source>
</evidence>
<keyword evidence="4" id="KW-0934">Plastid</keyword>
<dbReference type="OrthoDB" id="2121326at2759"/>
<dbReference type="PRINTS" id="PR00421">
    <property type="entry name" value="THIOREDOXIN"/>
</dbReference>
<dbReference type="NCBIfam" id="TIGR01068">
    <property type="entry name" value="thioredoxin"/>
    <property type="match status" value="1"/>
</dbReference>
<evidence type="ECO:0000256" key="4">
    <source>
        <dbReference type="ARBA" id="ARBA00022640"/>
    </source>
</evidence>
<dbReference type="GO" id="GO:0015035">
    <property type="term" value="F:protein-disulfide reductase activity"/>
    <property type="evidence" value="ECO:0007669"/>
    <property type="project" value="InterPro"/>
</dbReference>
<evidence type="ECO:0000256" key="6">
    <source>
        <dbReference type="ARBA" id="ARBA00022982"/>
    </source>
</evidence>
<evidence type="ECO:0000313" key="11">
    <source>
        <dbReference type="EMBL" id="CAA7400370.1"/>
    </source>
</evidence>
<dbReference type="PROSITE" id="PS51352">
    <property type="entry name" value="THIOREDOXIN_2"/>
    <property type="match status" value="1"/>
</dbReference>